<dbReference type="Proteomes" id="UP001336250">
    <property type="component" value="Unassembled WGS sequence"/>
</dbReference>
<evidence type="ECO:0000256" key="1">
    <source>
        <dbReference type="ARBA" id="ARBA00001971"/>
    </source>
</evidence>
<keyword evidence="7" id="KW-0408">Iron</keyword>
<keyword evidence="3" id="KW-0575">Peroxidase</keyword>
<sequence>MNTDTTTRTSTTATAAAQAAALHGAAAGPHRPWRVAMLIDDGVDELCVARLIAELDREGAQVRLVAPHIAPVTTQLGGMLSPDHAVTETTAARFDAVCVPSGVQSAETLQTDEATLRFVQGAYDLGKTVAATGAGVQLLQALGLQVEGGEALDEPEPGLLVGHGEHCTLANFGRRMAKRLSREPHRSVMRGAPCRLAA</sequence>
<organism evidence="10 11">
    <name type="scientific">Aquincola agrisoli</name>
    <dbReference type="NCBI Taxonomy" id="3119538"/>
    <lineage>
        <taxon>Bacteria</taxon>
        <taxon>Pseudomonadati</taxon>
        <taxon>Pseudomonadota</taxon>
        <taxon>Betaproteobacteria</taxon>
        <taxon>Burkholderiales</taxon>
        <taxon>Sphaerotilaceae</taxon>
        <taxon>Aquincola</taxon>
    </lineage>
</organism>
<reference evidence="10 11" key="1">
    <citation type="submission" date="2024-02" db="EMBL/GenBank/DDBJ databases">
        <title>Genome sequence of Aquincola sp. MAHUQ-54.</title>
        <authorList>
            <person name="Huq M.A."/>
        </authorList>
    </citation>
    <scope>NUCLEOTIDE SEQUENCE [LARGE SCALE GENOMIC DNA]</scope>
    <source>
        <strain evidence="10 11">MAHUQ-54</strain>
    </source>
</reference>
<keyword evidence="5" id="KW-0479">Metal-binding</keyword>
<dbReference type="CDD" id="cd03132">
    <property type="entry name" value="GATase1_catalase"/>
    <property type="match status" value="1"/>
</dbReference>
<dbReference type="GO" id="GO:0020037">
    <property type="term" value="F:heme binding"/>
    <property type="evidence" value="ECO:0007669"/>
    <property type="project" value="InterPro"/>
</dbReference>
<evidence type="ECO:0000313" key="10">
    <source>
        <dbReference type="EMBL" id="MEF7612316.1"/>
    </source>
</evidence>
<proteinExistence type="predicted"/>
<feature type="domain" description="DJ-1/PfpI" evidence="9">
    <location>
        <begin position="34"/>
        <end position="143"/>
    </location>
</feature>
<gene>
    <name evidence="10" type="ORF">V4F39_00245</name>
</gene>
<protein>
    <recommendedName>
        <fullName evidence="2">catalase</fullName>
        <ecNumber evidence="2">1.11.1.6</ecNumber>
    </recommendedName>
</protein>
<evidence type="ECO:0000256" key="3">
    <source>
        <dbReference type="ARBA" id="ARBA00022559"/>
    </source>
</evidence>
<dbReference type="Gene3D" id="3.40.50.880">
    <property type="match status" value="1"/>
</dbReference>
<comment type="caution">
    <text evidence="10">The sequence shown here is derived from an EMBL/GenBank/DDBJ whole genome shotgun (WGS) entry which is preliminary data.</text>
</comment>
<dbReference type="GO" id="GO:0005829">
    <property type="term" value="C:cytosol"/>
    <property type="evidence" value="ECO:0007669"/>
    <property type="project" value="TreeGrafter"/>
</dbReference>
<name>A0AAW9Q047_9BURK</name>
<accession>A0AAW9Q047</accession>
<dbReference type="EMBL" id="JAZIBG010000001">
    <property type="protein sequence ID" value="MEF7612316.1"/>
    <property type="molecule type" value="Genomic_DNA"/>
</dbReference>
<dbReference type="InterPro" id="IPR024712">
    <property type="entry name" value="Catalase_clade2"/>
</dbReference>
<dbReference type="GO" id="GO:0004096">
    <property type="term" value="F:catalase activity"/>
    <property type="evidence" value="ECO:0007669"/>
    <property type="project" value="UniProtKB-EC"/>
</dbReference>
<keyword evidence="4" id="KW-0349">Heme</keyword>
<evidence type="ECO:0000256" key="2">
    <source>
        <dbReference type="ARBA" id="ARBA00012314"/>
    </source>
</evidence>
<comment type="cofactor">
    <cofactor evidence="1">
        <name>heme</name>
        <dbReference type="ChEBI" id="CHEBI:30413"/>
    </cofactor>
</comment>
<evidence type="ECO:0000256" key="8">
    <source>
        <dbReference type="ARBA" id="ARBA00023324"/>
    </source>
</evidence>
<dbReference type="SUPFAM" id="SSF52317">
    <property type="entry name" value="Class I glutamine amidotransferase-like"/>
    <property type="match status" value="1"/>
</dbReference>
<keyword evidence="6" id="KW-0560">Oxidoreductase</keyword>
<evidence type="ECO:0000259" key="9">
    <source>
        <dbReference type="Pfam" id="PF01965"/>
    </source>
</evidence>
<dbReference type="RefSeq" id="WP_332287211.1">
    <property type="nucleotide sequence ID" value="NZ_JAZIBG010000001.1"/>
</dbReference>
<dbReference type="GO" id="GO:0046872">
    <property type="term" value="F:metal ion binding"/>
    <property type="evidence" value="ECO:0007669"/>
    <property type="project" value="UniProtKB-KW"/>
</dbReference>
<dbReference type="PANTHER" id="PTHR42821:SF1">
    <property type="entry name" value="CATALASE-B"/>
    <property type="match status" value="1"/>
</dbReference>
<evidence type="ECO:0000256" key="6">
    <source>
        <dbReference type="ARBA" id="ARBA00023002"/>
    </source>
</evidence>
<dbReference type="InterPro" id="IPR029062">
    <property type="entry name" value="Class_I_gatase-like"/>
</dbReference>
<evidence type="ECO:0000256" key="5">
    <source>
        <dbReference type="ARBA" id="ARBA00022723"/>
    </source>
</evidence>
<dbReference type="AlphaFoldDB" id="A0AAW9Q047"/>
<dbReference type="GO" id="GO:0006979">
    <property type="term" value="P:response to oxidative stress"/>
    <property type="evidence" value="ECO:0007669"/>
    <property type="project" value="InterPro"/>
</dbReference>
<dbReference type="InterPro" id="IPR002818">
    <property type="entry name" value="DJ-1/PfpI"/>
</dbReference>
<evidence type="ECO:0000256" key="4">
    <source>
        <dbReference type="ARBA" id="ARBA00022617"/>
    </source>
</evidence>
<keyword evidence="8" id="KW-0376">Hydrogen peroxide</keyword>
<dbReference type="InterPro" id="IPR041399">
    <property type="entry name" value="Catalase_large_C"/>
</dbReference>
<dbReference type="Pfam" id="PF01965">
    <property type="entry name" value="DJ-1_PfpI"/>
    <property type="match status" value="1"/>
</dbReference>
<dbReference type="GO" id="GO:0042744">
    <property type="term" value="P:hydrogen peroxide catabolic process"/>
    <property type="evidence" value="ECO:0007669"/>
    <property type="project" value="UniProtKB-KW"/>
</dbReference>
<evidence type="ECO:0000313" key="11">
    <source>
        <dbReference type="Proteomes" id="UP001336250"/>
    </source>
</evidence>
<dbReference type="EC" id="1.11.1.6" evidence="2"/>
<evidence type="ECO:0000256" key="7">
    <source>
        <dbReference type="ARBA" id="ARBA00023004"/>
    </source>
</evidence>
<dbReference type="PANTHER" id="PTHR42821">
    <property type="entry name" value="CATALASE"/>
    <property type="match status" value="1"/>
</dbReference>
<keyword evidence="11" id="KW-1185">Reference proteome</keyword>